<feature type="signal peptide" evidence="1">
    <location>
        <begin position="1"/>
        <end position="20"/>
    </location>
</feature>
<evidence type="ECO:0000313" key="2">
    <source>
        <dbReference type="EMBL" id="MFC5884531.1"/>
    </source>
</evidence>
<reference evidence="3" key="1">
    <citation type="journal article" date="2019" name="Int. J. Syst. Evol. Microbiol.">
        <title>The Global Catalogue of Microorganisms (GCM) 10K type strain sequencing project: providing services to taxonomists for standard genome sequencing and annotation.</title>
        <authorList>
            <consortium name="The Broad Institute Genomics Platform"/>
            <consortium name="The Broad Institute Genome Sequencing Center for Infectious Disease"/>
            <person name="Wu L."/>
            <person name="Ma J."/>
        </authorList>
    </citation>
    <scope>NUCLEOTIDE SEQUENCE [LARGE SCALE GENOMIC DNA]</scope>
    <source>
        <strain evidence="3">CGMCC 4.1469</strain>
    </source>
</reference>
<organism evidence="2 3">
    <name type="scientific">Kitasatospora aburaviensis</name>
    <dbReference type="NCBI Taxonomy" id="67265"/>
    <lineage>
        <taxon>Bacteria</taxon>
        <taxon>Bacillati</taxon>
        <taxon>Actinomycetota</taxon>
        <taxon>Actinomycetes</taxon>
        <taxon>Kitasatosporales</taxon>
        <taxon>Streptomycetaceae</taxon>
        <taxon>Kitasatospora</taxon>
    </lineage>
</organism>
<accession>A0ABW1ERV1</accession>
<gene>
    <name evidence="2" type="ORF">ACFP0N_05950</name>
</gene>
<dbReference type="RefSeq" id="WP_380233846.1">
    <property type="nucleotide sequence ID" value="NZ_BAAAVH010000087.1"/>
</dbReference>
<keyword evidence="1" id="KW-0732">Signal</keyword>
<evidence type="ECO:0008006" key="4">
    <source>
        <dbReference type="Google" id="ProtNLM"/>
    </source>
</evidence>
<comment type="caution">
    <text evidence="2">The sequence shown here is derived from an EMBL/GenBank/DDBJ whole genome shotgun (WGS) entry which is preliminary data.</text>
</comment>
<evidence type="ECO:0000256" key="1">
    <source>
        <dbReference type="SAM" id="SignalP"/>
    </source>
</evidence>
<proteinExistence type="predicted"/>
<dbReference type="EMBL" id="JBHSOD010000005">
    <property type="protein sequence ID" value="MFC5884531.1"/>
    <property type="molecule type" value="Genomic_DNA"/>
</dbReference>
<dbReference type="Proteomes" id="UP001596067">
    <property type="component" value="Unassembled WGS sequence"/>
</dbReference>
<protein>
    <recommendedName>
        <fullName evidence="4">Septation ring formation regulator EzrA</fullName>
    </recommendedName>
</protein>
<evidence type="ECO:0000313" key="3">
    <source>
        <dbReference type="Proteomes" id="UP001596067"/>
    </source>
</evidence>
<sequence length="443" mass="47386">MAEALVLPMAVAGALATAGAASFGSASGGRGGWWGRRSGEGMRAEAMAARDAAQQAFYELDSTQREVRLAVETVRAAADGATAQRAAADFEAISGRVDQVTVNYLAALDAHDLDAAELESGAAARARHQLADVKGQLGSAQAELNGFLERLQPVLQHAESQLMRVTPAVEQAKRSLLAATTALEAVRGAGLKADDLAGRLAELAPELGRLNEGAARHGVAATLQRAERVTERADAITADAEHLPERAREIDRRVASLRTRIQALETKAATVEPALSELRRRFSTACWQDLQRVPDQVAETGRAAEQKLTEAARARDEQRWADATGAIGTVRALLDTADGSVVAVNERLRQLNEVQHDPNREVERARFALRDAQRLAMAGRQAPDPRHAAPLDAAVGRLDRAVAELEAAGRHPDYWHFLTELAGVRETAAQVVGMIRGDIGGHR</sequence>
<keyword evidence="3" id="KW-1185">Reference proteome</keyword>
<feature type="chain" id="PRO_5046596379" description="Septation ring formation regulator EzrA" evidence="1">
    <location>
        <begin position="21"/>
        <end position="443"/>
    </location>
</feature>
<name>A0ABW1ERV1_9ACTN</name>